<evidence type="ECO:0000256" key="4">
    <source>
        <dbReference type="ARBA" id="ARBA00022755"/>
    </source>
</evidence>
<name>A0A381UJ11_9ZZZZ</name>
<dbReference type="InterPro" id="IPR004607">
    <property type="entry name" value="GART"/>
</dbReference>
<evidence type="ECO:0000256" key="6">
    <source>
        <dbReference type="ARBA" id="ARBA00041324"/>
    </source>
</evidence>
<proteinExistence type="inferred from homology"/>
<dbReference type="NCBIfam" id="TIGR00639">
    <property type="entry name" value="PurN"/>
    <property type="match status" value="1"/>
</dbReference>
<dbReference type="GO" id="GO:0005737">
    <property type="term" value="C:cytoplasm"/>
    <property type="evidence" value="ECO:0007669"/>
    <property type="project" value="TreeGrafter"/>
</dbReference>
<dbReference type="Gene3D" id="3.40.50.170">
    <property type="entry name" value="Formyl transferase, N-terminal domain"/>
    <property type="match status" value="1"/>
</dbReference>
<dbReference type="EMBL" id="UINC01006465">
    <property type="protein sequence ID" value="SVA27691.1"/>
    <property type="molecule type" value="Genomic_DNA"/>
</dbReference>
<reference evidence="10" key="1">
    <citation type="submission" date="2018-05" db="EMBL/GenBank/DDBJ databases">
        <authorList>
            <person name="Lanie J.A."/>
            <person name="Ng W.-L."/>
            <person name="Kazmierczak K.M."/>
            <person name="Andrzejewski T.M."/>
            <person name="Davidsen T.M."/>
            <person name="Wayne K.J."/>
            <person name="Tettelin H."/>
            <person name="Glass J.I."/>
            <person name="Rusch D."/>
            <person name="Podicherti R."/>
            <person name="Tsui H.-C.T."/>
            <person name="Winkler M.E."/>
        </authorList>
    </citation>
    <scope>NUCLEOTIDE SEQUENCE</scope>
</reference>
<dbReference type="GO" id="GO:0006189">
    <property type="term" value="P:'de novo' IMP biosynthetic process"/>
    <property type="evidence" value="ECO:0007669"/>
    <property type="project" value="UniProtKB-UniPathway"/>
</dbReference>
<keyword evidence="3" id="KW-0808">Transferase</keyword>
<dbReference type="PANTHER" id="PTHR43369:SF2">
    <property type="entry name" value="PHOSPHORIBOSYLGLYCINAMIDE FORMYLTRANSFERASE"/>
    <property type="match status" value="1"/>
</dbReference>
<evidence type="ECO:0000256" key="1">
    <source>
        <dbReference type="ARBA" id="ARBA00005054"/>
    </source>
</evidence>
<dbReference type="CDD" id="cd08645">
    <property type="entry name" value="FMT_core_GART"/>
    <property type="match status" value="1"/>
</dbReference>
<evidence type="ECO:0000256" key="7">
    <source>
        <dbReference type="ARBA" id="ARBA00041682"/>
    </source>
</evidence>
<dbReference type="PANTHER" id="PTHR43369">
    <property type="entry name" value="PHOSPHORIBOSYLGLYCINAMIDE FORMYLTRANSFERASE"/>
    <property type="match status" value="1"/>
</dbReference>
<comment type="catalytic activity">
    <reaction evidence="8">
        <text>N(1)-(5-phospho-beta-D-ribosyl)glycinamide + (6R)-10-formyltetrahydrofolate = N(2)-formyl-N(1)-(5-phospho-beta-D-ribosyl)glycinamide + (6S)-5,6,7,8-tetrahydrofolate + H(+)</text>
        <dbReference type="Rhea" id="RHEA:15053"/>
        <dbReference type="ChEBI" id="CHEBI:15378"/>
        <dbReference type="ChEBI" id="CHEBI:57453"/>
        <dbReference type="ChEBI" id="CHEBI:143788"/>
        <dbReference type="ChEBI" id="CHEBI:147286"/>
        <dbReference type="ChEBI" id="CHEBI:195366"/>
        <dbReference type="EC" id="2.1.2.2"/>
    </reaction>
</comment>
<dbReference type="AlphaFoldDB" id="A0A381UJ11"/>
<dbReference type="HAMAP" id="MF_01930">
    <property type="entry name" value="PurN"/>
    <property type="match status" value="1"/>
</dbReference>
<gene>
    <name evidence="10" type="ORF">METZ01_LOCUS80545</name>
</gene>
<dbReference type="EC" id="2.1.2.2" evidence="2"/>
<comment type="pathway">
    <text evidence="1">Purine metabolism; IMP biosynthesis via de novo pathway; N(2)-formyl-N(1)-(5-phospho-D-ribosyl)glycinamide from N(1)-(5-phospho-D-ribosyl)glycinamide (10-formyl THF route): step 1/1.</text>
</comment>
<evidence type="ECO:0000256" key="8">
    <source>
        <dbReference type="ARBA" id="ARBA00047664"/>
    </source>
</evidence>
<protein>
    <recommendedName>
        <fullName evidence="2">phosphoribosylglycinamide formyltransferase 1</fullName>
        <ecNumber evidence="2">2.1.2.2</ecNumber>
    </recommendedName>
    <alternativeName>
        <fullName evidence="7">5'-phosphoribosylglycinamide transformylase</fullName>
    </alternativeName>
    <alternativeName>
        <fullName evidence="6">GAR transformylase</fullName>
    </alternativeName>
</protein>
<evidence type="ECO:0000313" key="10">
    <source>
        <dbReference type="EMBL" id="SVA27691.1"/>
    </source>
</evidence>
<evidence type="ECO:0000256" key="5">
    <source>
        <dbReference type="ARBA" id="ARBA00038440"/>
    </source>
</evidence>
<accession>A0A381UJ11</accession>
<feature type="domain" description="Formyl transferase N-terminal" evidence="9">
    <location>
        <begin position="3"/>
        <end position="178"/>
    </location>
</feature>
<keyword evidence="4" id="KW-0658">Purine biosynthesis</keyword>
<dbReference type="UniPathway" id="UPA00074">
    <property type="reaction ID" value="UER00126"/>
</dbReference>
<evidence type="ECO:0000256" key="2">
    <source>
        <dbReference type="ARBA" id="ARBA00012254"/>
    </source>
</evidence>
<evidence type="ECO:0000259" key="9">
    <source>
        <dbReference type="Pfam" id="PF00551"/>
    </source>
</evidence>
<organism evidence="10">
    <name type="scientific">marine metagenome</name>
    <dbReference type="NCBI Taxonomy" id="408172"/>
    <lineage>
        <taxon>unclassified sequences</taxon>
        <taxon>metagenomes</taxon>
        <taxon>ecological metagenomes</taxon>
    </lineage>
</organism>
<evidence type="ECO:0000256" key="3">
    <source>
        <dbReference type="ARBA" id="ARBA00022679"/>
    </source>
</evidence>
<dbReference type="GO" id="GO:0004644">
    <property type="term" value="F:phosphoribosylglycinamide formyltransferase activity"/>
    <property type="evidence" value="ECO:0007669"/>
    <property type="project" value="UniProtKB-EC"/>
</dbReference>
<sequence length="188" mass="20831">MGSTGGTDLQAIFDAIDSGELNARVSVVLSNQKSSYILKRAKNNNVPALFVPHKGKTREKFDTEMMGILKSWGVDLVLLIGFMRILSADFCLKWKGRLLNVHPSLLPKYAGGMDIDVHKEVLKSGDIETGCTIHFVTDDVDGGPILIQKKCNVEARDTVETLKNKVQNLEGKAFIEAIQLIQNNEYVR</sequence>
<comment type="similarity">
    <text evidence="5">Belongs to the GART family.</text>
</comment>
<dbReference type="InterPro" id="IPR002376">
    <property type="entry name" value="Formyl_transf_N"/>
</dbReference>
<dbReference type="Pfam" id="PF00551">
    <property type="entry name" value="Formyl_trans_N"/>
    <property type="match status" value="1"/>
</dbReference>
<dbReference type="InterPro" id="IPR036477">
    <property type="entry name" value="Formyl_transf_N_sf"/>
</dbReference>
<dbReference type="PROSITE" id="PS00373">
    <property type="entry name" value="GART"/>
    <property type="match status" value="1"/>
</dbReference>
<dbReference type="SUPFAM" id="SSF53328">
    <property type="entry name" value="Formyltransferase"/>
    <property type="match status" value="1"/>
</dbReference>
<dbReference type="InterPro" id="IPR001555">
    <property type="entry name" value="GART_AS"/>
</dbReference>